<evidence type="ECO:0000313" key="1">
    <source>
        <dbReference type="EMBL" id="CAF0760886.1"/>
    </source>
</evidence>
<gene>
    <name evidence="2" type="ORF">BJG266_LOCUS4957</name>
    <name evidence="1" type="ORF">QVE165_LOCUS2051</name>
</gene>
<protein>
    <submittedName>
        <fullName evidence="1">Uncharacterized protein</fullName>
    </submittedName>
</protein>
<dbReference type="AlphaFoldDB" id="A0A813Q1L1"/>
<sequence>MNHNKRQQNSKKFHYVYQNYYSGFIQPNIHKIQSLYLSNSFMIDFFSLTTQNICKFLQLQTLLGNIQSQQLENLLIGLTYFSKCSSLTIHIIDDTNLTNIFNLIFQVPLLRC</sequence>
<accession>A0A813Q1L1</accession>
<dbReference type="EMBL" id="CAJNOM010000006">
    <property type="protein sequence ID" value="CAF0760886.1"/>
    <property type="molecule type" value="Genomic_DNA"/>
</dbReference>
<evidence type="ECO:0000313" key="2">
    <source>
        <dbReference type="EMBL" id="CAF0796368.1"/>
    </source>
</evidence>
<organism evidence="1 3">
    <name type="scientific">Adineta steineri</name>
    <dbReference type="NCBI Taxonomy" id="433720"/>
    <lineage>
        <taxon>Eukaryota</taxon>
        <taxon>Metazoa</taxon>
        <taxon>Spiralia</taxon>
        <taxon>Gnathifera</taxon>
        <taxon>Rotifera</taxon>
        <taxon>Eurotatoria</taxon>
        <taxon>Bdelloidea</taxon>
        <taxon>Adinetida</taxon>
        <taxon>Adinetidae</taxon>
        <taxon>Adineta</taxon>
    </lineage>
</organism>
<evidence type="ECO:0000313" key="3">
    <source>
        <dbReference type="Proteomes" id="UP000663832"/>
    </source>
</evidence>
<dbReference type="Proteomes" id="UP000663832">
    <property type="component" value="Unassembled WGS sequence"/>
</dbReference>
<proteinExistence type="predicted"/>
<keyword evidence="3" id="KW-1185">Reference proteome</keyword>
<reference evidence="1" key="1">
    <citation type="submission" date="2021-02" db="EMBL/GenBank/DDBJ databases">
        <authorList>
            <person name="Nowell W R."/>
        </authorList>
    </citation>
    <scope>NUCLEOTIDE SEQUENCE</scope>
</reference>
<dbReference type="Proteomes" id="UP000663877">
    <property type="component" value="Unassembled WGS sequence"/>
</dbReference>
<comment type="caution">
    <text evidence="1">The sequence shown here is derived from an EMBL/GenBank/DDBJ whole genome shotgun (WGS) entry which is preliminary data.</text>
</comment>
<dbReference type="EMBL" id="CAJNOI010000012">
    <property type="protein sequence ID" value="CAF0796368.1"/>
    <property type="molecule type" value="Genomic_DNA"/>
</dbReference>
<name>A0A813Q1L1_9BILA</name>